<dbReference type="InterPro" id="IPR013083">
    <property type="entry name" value="Znf_RING/FYVE/PHD"/>
</dbReference>
<dbReference type="InterPro" id="IPR051728">
    <property type="entry name" value="RING-FYVE_E3_ubiquitin-ligase"/>
</dbReference>
<gene>
    <name evidence="7" type="primary">LOC111136285</name>
</gene>
<feature type="region of interest" description="Disordered" evidence="4">
    <location>
        <begin position="73"/>
        <end position="127"/>
    </location>
</feature>
<evidence type="ECO:0000313" key="7">
    <source>
        <dbReference type="RefSeq" id="XP_022342740.1"/>
    </source>
</evidence>
<dbReference type="GO" id="GO:0008270">
    <property type="term" value="F:zinc ion binding"/>
    <property type="evidence" value="ECO:0007669"/>
    <property type="project" value="UniProtKB-KW"/>
</dbReference>
<keyword evidence="6" id="KW-1185">Reference proteome</keyword>
<dbReference type="PROSITE" id="PS50089">
    <property type="entry name" value="ZF_RING_2"/>
    <property type="match status" value="1"/>
</dbReference>
<name>A0A8B8ES13_CRAVI</name>
<protein>
    <submittedName>
        <fullName evidence="7">Uncharacterized protein LOC111136285</fullName>
    </submittedName>
</protein>
<evidence type="ECO:0000256" key="1">
    <source>
        <dbReference type="ARBA" id="ARBA00022771"/>
    </source>
</evidence>
<keyword evidence="2" id="KW-0862">Zinc</keyword>
<evidence type="ECO:0000259" key="5">
    <source>
        <dbReference type="PROSITE" id="PS50089"/>
    </source>
</evidence>
<evidence type="ECO:0000256" key="2">
    <source>
        <dbReference type="ARBA" id="ARBA00022833"/>
    </source>
</evidence>
<dbReference type="AlphaFoldDB" id="A0A8B8ES13"/>
<feature type="compositionally biased region" description="Basic and acidic residues" evidence="4">
    <location>
        <begin position="106"/>
        <end position="125"/>
    </location>
</feature>
<dbReference type="RefSeq" id="XP_022342740.1">
    <property type="nucleotide sequence ID" value="XM_022487032.1"/>
</dbReference>
<dbReference type="SUPFAM" id="SSF57850">
    <property type="entry name" value="RING/U-box"/>
    <property type="match status" value="1"/>
</dbReference>
<organism evidence="6 7">
    <name type="scientific">Crassostrea virginica</name>
    <name type="common">Eastern oyster</name>
    <dbReference type="NCBI Taxonomy" id="6565"/>
    <lineage>
        <taxon>Eukaryota</taxon>
        <taxon>Metazoa</taxon>
        <taxon>Spiralia</taxon>
        <taxon>Lophotrochozoa</taxon>
        <taxon>Mollusca</taxon>
        <taxon>Bivalvia</taxon>
        <taxon>Autobranchia</taxon>
        <taxon>Pteriomorphia</taxon>
        <taxon>Ostreida</taxon>
        <taxon>Ostreoidea</taxon>
        <taxon>Ostreidae</taxon>
        <taxon>Crassostrea</taxon>
    </lineage>
</organism>
<evidence type="ECO:0000256" key="3">
    <source>
        <dbReference type="PROSITE-ProRule" id="PRU00175"/>
    </source>
</evidence>
<dbReference type="GeneID" id="111136285"/>
<dbReference type="PANTHER" id="PTHR14879:SF5">
    <property type="entry name" value="RING-TYPE DOMAIN-CONTAINING PROTEIN"/>
    <property type="match status" value="1"/>
</dbReference>
<evidence type="ECO:0000313" key="6">
    <source>
        <dbReference type="Proteomes" id="UP000694844"/>
    </source>
</evidence>
<dbReference type="KEGG" id="cvn:111136285"/>
<reference evidence="7" key="1">
    <citation type="submission" date="2025-08" db="UniProtKB">
        <authorList>
            <consortium name="RefSeq"/>
        </authorList>
    </citation>
    <scope>IDENTIFICATION</scope>
    <source>
        <tissue evidence="7">Whole sample</tissue>
    </source>
</reference>
<dbReference type="PANTHER" id="PTHR14879">
    <property type="entry name" value="CASPASE REGULATOR, RING FINGER DOMAIN-CONTAINING"/>
    <property type="match status" value="1"/>
</dbReference>
<feature type="domain" description="RING-type" evidence="5">
    <location>
        <begin position="136"/>
        <end position="173"/>
    </location>
</feature>
<accession>A0A8B8ES13</accession>
<sequence>MASNFNDDEPVWDLVDFRSRGNEVSPFRGRVEDQLMRQFSRSRSGQGNTYNLHVGNTYNFYFDQASPQSNTARTLSGILNSNPDPFSYMSRSRDDDRPGRSSMSRMMDDCRSERSNSTSTRHESDVATSQNDDSKCKVCLDNTADCVFTCGHYVCDSCGQTLKSNDLPCHICRQPIQNIIKTYRS</sequence>
<keyword evidence="1 3" id="KW-0863">Zinc-finger</keyword>
<evidence type="ECO:0000256" key="4">
    <source>
        <dbReference type="SAM" id="MobiDB-lite"/>
    </source>
</evidence>
<dbReference type="Proteomes" id="UP000694844">
    <property type="component" value="Chromosome 5"/>
</dbReference>
<dbReference type="Gene3D" id="3.30.40.10">
    <property type="entry name" value="Zinc/RING finger domain, C3HC4 (zinc finger)"/>
    <property type="match status" value="1"/>
</dbReference>
<proteinExistence type="predicted"/>
<dbReference type="OrthoDB" id="3045089at2759"/>
<dbReference type="Pfam" id="PF13920">
    <property type="entry name" value="zf-C3HC4_3"/>
    <property type="match status" value="1"/>
</dbReference>
<feature type="compositionally biased region" description="Polar residues" evidence="4">
    <location>
        <begin position="73"/>
        <end position="84"/>
    </location>
</feature>
<keyword evidence="1 3" id="KW-0479">Metal-binding</keyword>
<dbReference type="InterPro" id="IPR001841">
    <property type="entry name" value="Znf_RING"/>
</dbReference>